<dbReference type="GO" id="GO:0042398">
    <property type="term" value="P:modified amino acid biosynthetic process"/>
    <property type="evidence" value="ECO:0007669"/>
    <property type="project" value="InterPro"/>
</dbReference>
<dbReference type="Proteomes" id="UP000009282">
    <property type="component" value="Chromosome"/>
</dbReference>
<dbReference type="RefSeq" id="WP_014107969.1">
    <property type="nucleotide sequence ID" value="NC_016041.1"/>
</dbReference>
<dbReference type="GO" id="GO:0004357">
    <property type="term" value="F:glutamate-cysteine ligase activity"/>
    <property type="evidence" value="ECO:0007669"/>
    <property type="project" value="UniProtKB-EC"/>
</dbReference>
<organism evidence="5 6">
    <name type="scientific">Glaciecola nitratireducens (strain JCM 12485 / KCTC 12276 / FR1064)</name>
    <dbReference type="NCBI Taxonomy" id="1085623"/>
    <lineage>
        <taxon>Bacteria</taxon>
        <taxon>Pseudomonadati</taxon>
        <taxon>Pseudomonadota</taxon>
        <taxon>Gammaproteobacteria</taxon>
        <taxon>Alteromonadales</taxon>
        <taxon>Alteromonadaceae</taxon>
        <taxon>Brumicola</taxon>
    </lineage>
</organism>
<dbReference type="EMBL" id="CP003060">
    <property type="protein sequence ID" value="AEP29094.1"/>
    <property type="molecule type" value="Genomic_DNA"/>
</dbReference>
<evidence type="ECO:0000256" key="1">
    <source>
        <dbReference type="ARBA" id="ARBA00022598"/>
    </source>
</evidence>
<dbReference type="eggNOG" id="COG2170">
    <property type="taxonomic scope" value="Bacteria"/>
</dbReference>
<comment type="function">
    <text evidence="4">ATP-dependent carboxylate-amine ligase which exhibits weak glutamate--cysteine ligase activity.</text>
</comment>
<evidence type="ECO:0000256" key="4">
    <source>
        <dbReference type="HAMAP-Rule" id="MF_01609"/>
    </source>
</evidence>
<evidence type="ECO:0000256" key="2">
    <source>
        <dbReference type="ARBA" id="ARBA00022741"/>
    </source>
</evidence>
<accession>G4QG03</accession>
<dbReference type="OrthoDB" id="240589at2"/>
<sequence>MSDTQLPFKVSEISSIGMEIEFQLLDRQTLKLKEGILELMEFYRSNPFVKPEFIQNTVEVISPVCHSISELEREMRILVTDVHQKCHSLGMAICGAGTHPFSRGMAATTPLPRYLRMEAIEGFTSHTQITFATHIHVGMQSGEEALRIMRGCKRFIPLLIALSANSPFWHGHDTDYAAFRHHVLAASRSYGIPPSFQSWDEFETFIAVTTRSGIFKSINDVHWDIRPRPHLGTLEIRVMDTQPTISDAMSLAAFLQALIYHLRASEDDEVDRMMPQALHQWIERDNRYRAAHFGIHGSIYDELFDIVLPLKDHYESTVESLAKQIRELKLEKYISHLGEKVIHTNNVDIQRSIYFNNHSLKKVVRKLVEMLDTDICNLPCINRKQNN</sequence>
<keyword evidence="6" id="KW-1185">Reference proteome</keyword>
<dbReference type="Pfam" id="PF04107">
    <property type="entry name" value="GCS2"/>
    <property type="match status" value="1"/>
</dbReference>
<dbReference type="InterPro" id="IPR011793">
    <property type="entry name" value="YbdK"/>
</dbReference>
<name>G4QG03_GLANF</name>
<keyword evidence="2 4" id="KW-0547">Nucleotide-binding</keyword>
<dbReference type="AlphaFoldDB" id="G4QG03"/>
<keyword evidence="1 4" id="KW-0436">Ligase</keyword>
<protein>
    <recommendedName>
        <fullName evidence="4">Putative glutamate--cysteine ligase 2</fullName>
        <ecNumber evidence="4">6.3.2.2</ecNumber>
    </recommendedName>
    <alternativeName>
        <fullName evidence="4">Gamma-glutamylcysteine synthetase 2</fullName>
        <shortName evidence="4">GCS 2</shortName>
        <shortName evidence="4">Gamma-GCS 2</shortName>
    </alternativeName>
</protein>
<dbReference type="PANTHER" id="PTHR36510:SF1">
    <property type="entry name" value="GLUTAMATE--CYSTEINE LIGASE 2-RELATED"/>
    <property type="match status" value="1"/>
</dbReference>
<evidence type="ECO:0000256" key="3">
    <source>
        <dbReference type="ARBA" id="ARBA00022840"/>
    </source>
</evidence>
<gene>
    <name evidence="5" type="primary">ybdK</name>
    <name evidence="5" type="ordered locus">GNIT_0956</name>
</gene>
<dbReference type="EC" id="6.3.2.2" evidence="4"/>
<keyword evidence="3 4" id="KW-0067">ATP-binding</keyword>
<dbReference type="STRING" id="1085623.GNIT_0956"/>
<dbReference type="InterPro" id="IPR014746">
    <property type="entry name" value="Gln_synth/guanido_kin_cat_dom"/>
</dbReference>
<evidence type="ECO:0000313" key="5">
    <source>
        <dbReference type="EMBL" id="AEP29094.1"/>
    </source>
</evidence>
<evidence type="ECO:0000313" key="6">
    <source>
        <dbReference type="Proteomes" id="UP000009282"/>
    </source>
</evidence>
<proteinExistence type="inferred from homology"/>
<comment type="catalytic activity">
    <reaction evidence="4">
        <text>L-cysteine + L-glutamate + ATP = gamma-L-glutamyl-L-cysteine + ADP + phosphate + H(+)</text>
        <dbReference type="Rhea" id="RHEA:13285"/>
        <dbReference type="ChEBI" id="CHEBI:15378"/>
        <dbReference type="ChEBI" id="CHEBI:29985"/>
        <dbReference type="ChEBI" id="CHEBI:30616"/>
        <dbReference type="ChEBI" id="CHEBI:35235"/>
        <dbReference type="ChEBI" id="CHEBI:43474"/>
        <dbReference type="ChEBI" id="CHEBI:58173"/>
        <dbReference type="ChEBI" id="CHEBI:456216"/>
        <dbReference type="EC" id="6.3.2.2"/>
    </reaction>
</comment>
<dbReference type="NCBIfam" id="TIGR02050">
    <property type="entry name" value="gshA_cyan_rel"/>
    <property type="match status" value="1"/>
</dbReference>
<dbReference type="HAMAP" id="MF_01609">
    <property type="entry name" value="Glu_cys_ligase_2"/>
    <property type="match status" value="1"/>
</dbReference>
<dbReference type="KEGG" id="gni:GNIT_0956"/>
<dbReference type="Gene3D" id="3.30.590.20">
    <property type="match status" value="1"/>
</dbReference>
<reference evidence="5 6" key="1">
    <citation type="journal article" date="2011" name="J. Bacteriol.">
        <title>Complete genome sequence of seawater bacterium Glaciecola nitratireducens FR1064T.</title>
        <authorList>
            <person name="Bian F."/>
            <person name="Qin Q.L."/>
            <person name="Xie B.B."/>
            <person name="Shu Y.L."/>
            <person name="Zhang X.Y."/>
            <person name="Yu Y."/>
            <person name="Chen B."/>
            <person name="Chen X.L."/>
            <person name="Zhou B.C."/>
            <person name="Zhang Y.Z."/>
        </authorList>
    </citation>
    <scope>NUCLEOTIDE SEQUENCE [LARGE SCALE GENOMIC DNA]</scope>
    <source>
        <strain evidence="6">JCM 12485 / KCTC 12276 / FR1064</strain>
    </source>
</reference>
<dbReference type="GO" id="GO:0005524">
    <property type="term" value="F:ATP binding"/>
    <property type="evidence" value="ECO:0007669"/>
    <property type="project" value="UniProtKB-KW"/>
</dbReference>
<dbReference type="SUPFAM" id="SSF55931">
    <property type="entry name" value="Glutamine synthetase/guanido kinase"/>
    <property type="match status" value="1"/>
</dbReference>
<dbReference type="HOGENOM" id="CLU_044848_1_1_6"/>
<dbReference type="PANTHER" id="PTHR36510">
    <property type="entry name" value="GLUTAMATE--CYSTEINE LIGASE 2-RELATED"/>
    <property type="match status" value="1"/>
</dbReference>
<dbReference type="InterPro" id="IPR006336">
    <property type="entry name" value="GCS2"/>
</dbReference>
<comment type="similarity">
    <text evidence="4">Belongs to the glutamate--cysteine ligase type 2 family. YbdK subfamily.</text>
</comment>
<dbReference type="InterPro" id="IPR050141">
    <property type="entry name" value="GCL_type2/YbdK_subfam"/>
</dbReference>